<feature type="region of interest" description="Disordered" evidence="7">
    <location>
        <begin position="45"/>
        <end position="64"/>
    </location>
</feature>
<name>A0A1J5PXL0_9ZZZZ</name>
<dbReference type="PANTHER" id="PTHR18952:SF265">
    <property type="entry name" value="CARBONIC ANHYDRASE"/>
    <property type="match status" value="1"/>
</dbReference>
<dbReference type="PROSITE" id="PS51144">
    <property type="entry name" value="ALPHA_CA_2"/>
    <property type="match status" value="1"/>
</dbReference>
<evidence type="ECO:0000256" key="1">
    <source>
        <dbReference type="ARBA" id="ARBA00010718"/>
    </source>
</evidence>
<keyword evidence="4" id="KW-0862">Zinc</keyword>
<dbReference type="SUPFAM" id="SSF51069">
    <property type="entry name" value="Carbonic anhydrase"/>
    <property type="match status" value="1"/>
</dbReference>
<dbReference type="InterPro" id="IPR041891">
    <property type="entry name" value="Alpha_CA_prokaryot-like"/>
</dbReference>
<accession>A0A1J5PXL0</accession>
<evidence type="ECO:0000256" key="3">
    <source>
        <dbReference type="ARBA" id="ARBA00022723"/>
    </source>
</evidence>
<dbReference type="SMART" id="SM01057">
    <property type="entry name" value="Carb_anhydrase"/>
    <property type="match status" value="1"/>
</dbReference>
<comment type="similarity">
    <text evidence="1">Belongs to the alpha-carbonic anhydrase family.</text>
</comment>
<keyword evidence="5 9" id="KW-0456">Lyase</keyword>
<dbReference type="GO" id="GO:0004089">
    <property type="term" value="F:carbonate dehydratase activity"/>
    <property type="evidence" value="ECO:0007669"/>
    <property type="project" value="UniProtKB-EC"/>
</dbReference>
<evidence type="ECO:0000256" key="5">
    <source>
        <dbReference type="ARBA" id="ARBA00023239"/>
    </source>
</evidence>
<dbReference type="GO" id="GO:0008270">
    <property type="term" value="F:zinc ion binding"/>
    <property type="evidence" value="ECO:0007669"/>
    <property type="project" value="InterPro"/>
</dbReference>
<comment type="caution">
    <text evidence="9">The sequence shown here is derived from an EMBL/GenBank/DDBJ whole genome shotgun (WGS) entry which is preliminary data.</text>
</comment>
<evidence type="ECO:0000259" key="8">
    <source>
        <dbReference type="PROSITE" id="PS51144"/>
    </source>
</evidence>
<dbReference type="Pfam" id="PF00194">
    <property type="entry name" value="Carb_anhydrase"/>
    <property type="match status" value="1"/>
</dbReference>
<keyword evidence="3" id="KW-0479">Metal-binding</keyword>
<evidence type="ECO:0000256" key="7">
    <source>
        <dbReference type="SAM" id="MobiDB-lite"/>
    </source>
</evidence>
<evidence type="ECO:0000256" key="4">
    <source>
        <dbReference type="ARBA" id="ARBA00022833"/>
    </source>
</evidence>
<evidence type="ECO:0000313" key="9">
    <source>
        <dbReference type="EMBL" id="OIQ75786.1"/>
    </source>
</evidence>
<dbReference type="InterPro" id="IPR023561">
    <property type="entry name" value="Carbonic_anhydrase_a-class"/>
</dbReference>
<organism evidence="9">
    <name type="scientific">mine drainage metagenome</name>
    <dbReference type="NCBI Taxonomy" id="410659"/>
    <lineage>
        <taxon>unclassified sequences</taxon>
        <taxon>metagenomes</taxon>
        <taxon>ecological metagenomes</taxon>
    </lineage>
</organism>
<dbReference type="EC" id="4.2.1.1" evidence="2"/>
<dbReference type="AlphaFoldDB" id="A0A1J5PXL0"/>
<evidence type="ECO:0000256" key="2">
    <source>
        <dbReference type="ARBA" id="ARBA00012925"/>
    </source>
</evidence>
<dbReference type="InterPro" id="IPR001148">
    <property type="entry name" value="CA_dom"/>
</dbReference>
<reference evidence="9" key="1">
    <citation type="submission" date="2016-10" db="EMBL/GenBank/DDBJ databases">
        <title>Sequence of Gallionella enrichment culture.</title>
        <authorList>
            <person name="Poehlein A."/>
            <person name="Muehling M."/>
            <person name="Daniel R."/>
        </authorList>
    </citation>
    <scope>NUCLEOTIDE SEQUENCE</scope>
</reference>
<feature type="domain" description="Alpha-carbonic anhydrase" evidence="8">
    <location>
        <begin position="181"/>
        <end position="406"/>
    </location>
</feature>
<dbReference type="PANTHER" id="PTHR18952">
    <property type="entry name" value="CARBONIC ANHYDRASE"/>
    <property type="match status" value="1"/>
</dbReference>
<dbReference type="Gene3D" id="3.10.200.10">
    <property type="entry name" value="Alpha carbonic anhydrase"/>
    <property type="match status" value="1"/>
</dbReference>
<evidence type="ECO:0000256" key="6">
    <source>
        <dbReference type="ARBA" id="ARBA00048348"/>
    </source>
</evidence>
<proteinExistence type="inferred from homology"/>
<comment type="catalytic activity">
    <reaction evidence="6">
        <text>hydrogencarbonate + H(+) = CO2 + H2O</text>
        <dbReference type="Rhea" id="RHEA:10748"/>
        <dbReference type="ChEBI" id="CHEBI:15377"/>
        <dbReference type="ChEBI" id="CHEBI:15378"/>
        <dbReference type="ChEBI" id="CHEBI:16526"/>
        <dbReference type="ChEBI" id="CHEBI:17544"/>
        <dbReference type="EC" id="4.2.1.1"/>
    </reaction>
</comment>
<sequence length="406" mass="43927">MKTPYPARLLRRHLSAGRVLAWPLRPLFSCAWLMAATLGCSSAGAADHGTPAASAPQTSASQAVAPHQAAASAATVLTEPLGDLKSAIRNSLLAQKRMTLVISTKPTRAAVPVPAEPETVHKPIRPVVHTRIKRPAPAFNPAISRDYIQARAAALLGHEKNAAIDDAGASNEARAGSHTEAHWSYTGATGPGAWGQLKPEFSLCANGKRQSPINIEDSFTLKGPAEPLLFNYTASNGVVINNGHSIEVDVQGSNTLSVRGSTYNLVQIHFHSPSEEQINYRNYAMVAHLVHKNADGQLAVVAVLLEPGAANPLIDKVWTYMPLDVNDQVRMPAHLLDMNELLPKDQRYYQFLGSLTTPPCTEGVLWMVLKQPVQLSSAQLQLFEQLYRNNARPVQPVNGRVVRDAQ</sequence>
<gene>
    <name evidence="9" type="primary">cah_5</name>
    <name evidence="9" type="ORF">GALL_425420</name>
</gene>
<dbReference type="CDD" id="cd03124">
    <property type="entry name" value="alpha_CA_prokaryotic_like"/>
    <property type="match status" value="1"/>
</dbReference>
<dbReference type="EMBL" id="MLJW01002057">
    <property type="protein sequence ID" value="OIQ75786.1"/>
    <property type="molecule type" value="Genomic_DNA"/>
</dbReference>
<protein>
    <recommendedName>
        <fullName evidence="2">carbonic anhydrase</fullName>
        <ecNumber evidence="2">4.2.1.1</ecNumber>
    </recommendedName>
</protein>
<feature type="compositionally biased region" description="Low complexity" evidence="7">
    <location>
        <begin position="50"/>
        <end position="64"/>
    </location>
</feature>
<dbReference type="InterPro" id="IPR036398">
    <property type="entry name" value="CA_dom_sf"/>
</dbReference>